<name>A0A9D1E4C9_9BACT</name>
<proteinExistence type="inferred from homology"/>
<dbReference type="GO" id="GO:0004252">
    <property type="term" value="F:serine-type endopeptidase activity"/>
    <property type="evidence" value="ECO:0007669"/>
    <property type="project" value="InterPro"/>
</dbReference>
<dbReference type="PANTHER" id="PTHR43343:SF3">
    <property type="entry name" value="PROTEASE DO-LIKE 8, CHLOROPLASTIC"/>
    <property type="match status" value="1"/>
</dbReference>
<feature type="chain" id="PRO_5039108472" evidence="4">
    <location>
        <begin position="26"/>
        <end position="433"/>
    </location>
</feature>
<evidence type="ECO:0000256" key="2">
    <source>
        <dbReference type="ARBA" id="ARBA00022670"/>
    </source>
</evidence>
<dbReference type="PRINTS" id="PR00834">
    <property type="entry name" value="PROTEASES2C"/>
</dbReference>
<dbReference type="Gene3D" id="2.30.42.10">
    <property type="match status" value="1"/>
</dbReference>
<dbReference type="InterPro" id="IPR043504">
    <property type="entry name" value="Peptidase_S1_PA_chymotrypsin"/>
</dbReference>
<accession>A0A9D1E4C9</accession>
<comment type="similarity">
    <text evidence="1">Belongs to the peptidase S1C family.</text>
</comment>
<dbReference type="SUPFAM" id="SSF50494">
    <property type="entry name" value="Trypsin-like serine proteases"/>
    <property type="match status" value="1"/>
</dbReference>
<dbReference type="SUPFAM" id="SSF50156">
    <property type="entry name" value="PDZ domain-like"/>
    <property type="match status" value="1"/>
</dbReference>
<keyword evidence="4" id="KW-0732">Signal</keyword>
<dbReference type="Gene3D" id="2.40.10.10">
    <property type="entry name" value="Trypsin-like serine proteases"/>
    <property type="match status" value="2"/>
</dbReference>
<dbReference type="InterPro" id="IPR009003">
    <property type="entry name" value="Peptidase_S1_PA"/>
</dbReference>
<evidence type="ECO:0000256" key="3">
    <source>
        <dbReference type="ARBA" id="ARBA00022801"/>
    </source>
</evidence>
<evidence type="ECO:0000313" key="5">
    <source>
        <dbReference type="EMBL" id="HIR66298.1"/>
    </source>
</evidence>
<dbReference type="InterPro" id="IPR036034">
    <property type="entry name" value="PDZ_sf"/>
</dbReference>
<feature type="signal peptide" evidence="4">
    <location>
        <begin position="1"/>
        <end position="25"/>
    </location>
</feature>
<keyword evidence="3" id="KW-0378">Hydrolase</keyword>
<dbReference type="InterPro" id="IPR001940">
    <property type="entry name" value="Peptidase_S1C"/>
</dbReference>
<dbReference type="EMBL" id="DVHL01000044">
    <property type="protein sequence ID" value="HIR66298.1"/>
    <property type="molecule type" value="Genomic_DNA"/>
</dbReference>
<dbReference type="GO" id="GO:0006508">
    <property type="term" value="P:proteolysis"/>
    <property type="evidence" value="ECO:0007669"/>
    <property type="project" value="UniProtKB-KW"/>
</dbReference>
<comment type="caution">
    <text evidence="5">The sequence shown here is derived from an EMBL/GenBank/DDBJ whole genome shotgun (WGS) entry which is preliminary data.</text>
</comment>
<keyword evidence="2 5" id="KW-0645">Protease</keyword>
<dbReference type="Pfam" id="PF13365">
    <property type="entry name" value="Trypsin_2"/>
    <property type="match status" value="1"/>
</dbReference>
<organism evidence="5 6">
    <name type="scientific">Candidatus Fimimonas gallinarum</name>
    <dbReference type="NCBI Taxonomy" id="2840821"/>
    <lineage>
        <taxon>Bacteria</taxon>
        <taxon>Pseudomonadati</taxon>
        <taxon>Myxococcota</taxon>
        <taxon>Myxococcia</taxon>
        <taxon>Myxococcales</taxon>
        <taxon>Cystobacterineae</taxon>
        <taxon>Myxococcaceae</taxon>
        <taxon>Myxococcaceae incertae sedis</taxon>
        <taxon>Candidatus Fimimonas</taxon>
    </lineage>
</organism>
<dbReference type="PANTHER" id="PTHR43343">
    <property type="entry name" value="PEPTIDASE S12"/>
    <property type="match status" value="1"/>
</dbReference>
<gene>
    <name evidence="5" type="ORF">IAC95_05415</name>
</gene>
<evidence type="ECO:0000313" key="6">
    <source>
        <dbReference type="Proteomes" id="UP000824200"/>
    </source>
</evidence>
<dbReference type="Proteomes" id="UP000824200">
    <property type="component" value="Unassembled WGS sequence"/>
</dbReference>
<evidence type="ECO:0000256" key="1">
    <source>
        <dbReference type="ARBA" id="ARBA00010541"/>
    </source>
</evidence>
<reference evidence="5" key="1">
    <citation type="submission" date="2020-10" db="EMBL/GenBank/DDBJ databases">
        <authorList>
            <person name="Gilroy R."/>
        </authorList>
    </citation>
    <scope>NUCLEOTIDE SEQUENCE</scope>
    <source>
        <strain evidence="5">CHK121-14286</strain>
    </source>
</reference>
<dbReference type="InterPro" id="IPR051201">
    <property type="entry name" value="Chloro_Bact_Ser_Proteases"/>
</dbReference>
<sequence>MKRKITVSVLICLTLALAVSLSACGFIGENGLSAYEIAVQNGFEGTEQEWLDSFYNETTVEQTTNNYYVEGQTDIQLASNTALKSVVSVYCSFTKTSSGNNWFFPQQSQEVNYTSAGSGVVYILENDGSAYIVTNYHVVYDADCNTSNKISDNICVFLYGMEYNNYAIPATYVGGSMYYDVAVLRVQQNELVKSASQNGTLCAANLSNSDNVSAGQAVVAVGNPEAEGISVTNGIISVASENITMTGADNKTAITLRVMRTDTAINSGNSGGGLFNAQGELIGLVNAKMNTNTAENIGYAIPSNLVKAVADNILYYCTDNSCETVMRPVTGITVEVTSVTTVIDENTGKIKIVERLTVKEVSANSPADGIVQVGDVLVSVTVGDVTTQIQRSYHLTDALLNARSGQNIVYCVERGNETLNLTLAITQECLTAN</sequence>
<dbReference type="AlphaFoldDB" id="A0A9D1E4C9"/>
<protein>
    <submittedName>
        <fullName evidence="5">Serine protease</fullName>
    </submittedName>
</protein>
<evidence type="ECO:0000256" key="4">
    <source>
        <dbReference type="SAM" id="SignalP"/>
    </source>
</evidence>
<dbReference type="PROSITE" id="PS51257">
    <property type="entry name" value="PROKAR_LIPOPROTEIN"/>
    <property type="match status" value="1"/>
</dbReference>
<reference evidence="5" key="2">
    <citation type="journal article" date="2021" name="PeerJ">
        <title>Extensive microbial diversity within the chicken gut microbiome revealed by metagenomics and culture.</title>
        <authorList>
            <person name="Gilroy R."/>
            <person name="Ravi A."/>
            <person name="Getino M."/>
            <person name="Pursley I."/>
            <person name="Horton D.L."/>
            <person name="Alikhan N.F."/>
            <person name="Baker D."/>
            <person name="Gharbi K."/>
            <person name="Hall N."/>
            <person name="Watson M."/>
            <person name="Adriaenssens E.M."/>
            <person name="Foster-Nyarko E."/>
            <person name="Jarju S."/>
            <person name="Secka A."/>
            <person name="Antonio M."/>
            <person name="Oren A."/>
            <person name="Chaudhuri R.R."/>
            <person name="La Ragione R."/>
            <person name="Hildebrand F."/>
            <person name="Pallen M.J."/>
        </authorList>
    </citation>
    <scope>NUCLEOTIDE SEQUENCE</scope>
    <source>
        <strain evidence="5">CHK121-14286</strain>
    </source>
</reference>